<evidence type="ECO:0000256" key="5">
    <source>
        <dbReference type="RuleBase" id="RU004478"/>
    </source>
</evidence>
<dbReference type="Pfam" id="PF01025">
    <property type="entry name" value="GrpE"/>
    <property type="match status" value="1"/>
</dbReference>
<accession>A0ABW2NT45</accession>
<dbReference type="InterPro" id="IPR000740">
    <property type="entry name" value="GrpE"/>
</dbReference>
<proteinExistence type="inferred from homology"/>
<dbReference type="NCBIfam" id="NF010738">
    <property type="entry name" value="PRK14140.1"/>
    <property type="match status" value="1"/>
</dbReference>
<feature type="region of interest" description="Disordered" evidence="6">
    <location>
        <begin position="1"/>
        <end position="45"/>
    </location>
</feature>
<comment type="caution">
    <text evidence="7">The sequence shown here is derived from an EMBL/GenBank/DDBJ whole genome shotgun (WGS) entry which is preliminary data.</text>
</comment>
<evidence type="ECO:0000256" key="1">
    <source>
        <dbReference type="ARBA" id="ARBA00009054"/>
    </source>
</evidence>
<dbReference type="CDD" id="cd00446">
    <property type="entry name" value="GrpE"/>
    <property type="match status" value="1"/>
</dbReference>
<dbReference type="EMBL" id="JBHTCP010000043">
    <property type="protein sequence ID" value="MFC7372524.1"/>
    <property type="molecule type" value="Genomic_DNA"/>
</dbReference>
<dbReference type="InterPro" id="IPR013805">
    <property type="entry name" value="GrpE_CC"/>
</dbReference>
<dbReference type="Proteomes" id="UP001596549">
    <property type="component" value="Unassembled WGS sequence"/>
</dbReference>
<protein>
    <recommendedName>
        <fullName evidence="3 4">Protein GrpE</fullName>
    </recommendedName>
    <alternativeName>
        <fullName evidence="3">HSP-70 cofactor</fullName>
    </alternativeName>
</protein>
<dbReference type="Gene3D" id="3.90.20.20">
    <property type="match status" value="1"/>
</dbReference>
<comment type="function">
    <text evidence="3 4">Participates actively in the response to hyperosmotic and heat shock by preventing the aggregation of stress-denatured proteins, in association with DnaK and GrpE. It is the nucleotide exchange factor for DnaK and may function as a thermosensor. Unfolded proteins bind initially to DnaJ; upon interaction with the DnaJ-bound protein, DnaK hydrolyzes its bound ATP, resulting in the formation of a stable complex. GrpE releases ADP from DnaK; ATP binding to DnaK triggers the release of the substrate protein, thus completing the reaction cycle. Several rounds of ATP-dependent interactions between DnaJ, DnaK and GrpE are required for fully efficient folding.</text>
</comment>
<evidence type="ECO:0000256" key="6">
    <source>
        <dbReference type="SAM" id="MobiDB-lite"/>
    </source>
</evidence>
<feature type="compositionally biased region" description="Basic and acidic residues" evidence="6">
    <location>
        <begin position="1"/>
        <end position="10"/>
    </location>
</feature>
<keyword evidence="2 3" id="KW-0143">Chaperone</keyword>
<dbReference type="PANTHER" id="PTHR21237:SF23">
    <property type="entry name" value="GRPE PROTEIN HOMOLOG, MITOCHONDRIAL"/>
    <property type="match status" value="1"/>
</dbReference>
<reference evidence="8" key="1">
    <citation type="journal article" date="2019" name="Int. J. Syst. Evol. Microbiol.">
        <title>The Global Catalogue of Microorganisms (GCM) 10K type strain sequencing project: providing services to taxonomists for standard genome sequencing and annotation.</title>
        <authorList>
            <consortium name="The Broad Institute Genomics Platform"/>
            <consortium name="The Broad Institute Genome Sequencing Center for Infectious Disease"/>
            <person name="Wu L."/>
            <person name="Ma J."/>
        </authorList>
    </citation>
    <scope>NUCLEOTIDE SEQUENCE [LARGE SCALE GENOMIC DNA]</scope>
    <source>
        <strain evidence="8">NBRC 106396</strain>
    </source>
</reference>
<evidence type="ECO:0000256" key="3">
    <source>
        <dbReference type="HAMAP-Rule" id="MF_01151"/>
    </source>
</evidence>
<dbReference type="InterPro" id="IPR009012">
    <property type="entry name" value="GrpE_head"/>
</dbReference>
<gene>
    <name evidence="3 7" type="primary">grpE</name>
    <name evidence="7" type="ORF">ACFQPF_12670</name>
</gene>
<dbReference type="RefSeq" id="WP_379750105.1">
    <property type="nucleotide sequence ID" value="NZ_JBHTCP010000043.1"/>
</dbReference>
<dbReference type="HAMAP" id="MF_01151">
    <property type="entry name" value="GrpE"/>
    <property type="match status" value="1"/>
</dbReference>
<dbReference type="SUPFAM" id="SSF58014">
    <property type="entry name" value="Coiled-coil domain of nucleotide exchange factor GrpE"/>
    <property type="match status" value="1"/>
</dbReference>
<keyword evidence="3 4" id="KW-0346">Stress response</keyword>
<organism evidence="7 8">
    <name type="scientific">Fictibacillus iocasae</name>
    <dbReference type="NCBI Taxonomy" id="2715437"/>
    <lineage>
        <taxon>Bacteria</taxon>
        <taxon>Bacillati</taxon>
        <taxon>Bacillota</taxon>
        <taxon>Bacilli</taxon>
        <taxon>Bacillales</taxon>
        <taxon>Fictibacillaceae</taxon>
        <taxon>Fictibacillus</taxon>
    </lineage>
</organism>
<evidence type="ECO:0000256" key="4">
    <source>
        <dbReference type="RuleBase" id="RU000639"/>
    </source>
</evidence>
<dbReference type="PROSITE" id="PS01071">
    <property type="entry name" value="GRPE"/>
    <property type="match status" value="1"/>
</dbReference>
<comment type="subunit">
    <text evidence="3">Homodimer.</text>
</comment>
<keyword evidence="3" id="KW-0963">Cytoplasm</keyword>
<dbReference type="PANTHER" id="PTHR21237">
    <property type="entry name" value="GRPE PROTEIN"/>
    <property type="match status" value="1"/>
</dbReference>
<comment type="similarity">
    <text evidence="1 3 5">Belongs to the GrpE family.</text>
</comment>
<dbReference type="Gene3D" id="2.30.22.10">
    <property type="entry name" value="Head domain of nucleotide exchange factor GrpE"/>
    <property type="match status" value="1"/>
</dbReference>
<keyword evidence="8" id="KW-1185">Reference proteome</keyword>
<dbReference type="PRINTS" id="PR00773">
    <property type="entry name" value="GRPEPROTEIN"/>
</dbReference>
<comment type="subcellular location">
    <subcellularLocation>
        <location evidence="3">Cytoplasm</location>
    </subcellularLocation>
</comment>
<name>A0ABW2NT45_9BACL</name>
<evidence type="ECO:0000313" key="7">
    <source>
        <dbReference type="EMBL" id="MFC7372524.1"/>
    </source>
</evidence>
<evidence type="ECO:0000256" key="2">
    <source>
        <dbReference type="ARBA" id="ARBA00023186"/>
    </source>
</evidence>
<dbReference type="SUPFAM" id="SSF51064">
    <property type="entry name" value="Head domain of nucleotide exchange factor GrpE"/>
    <property type="match status" value="1"/>
</dbReference>
<sequence>MNQEEQFNREVEEENGQIPSSEEAENHGQDSEEASAETELTAEQQRISELEKLLEESNQRLMRVQADYDNFRRRTREEQAASLKYKSMSLIEQLLPAMDNFERALQFESDNEQTSNLLAGMNMVYRQIQEACKNEGLEQIETIGQLFDPHLHQAVMQVEDESFEKNTVVEELQKGYRLKDRVVRPAMVKVNA</sequence>
<evidence type="ECO:0000313" key="8">
    <source>
        <dbReference type="Proteomes" id="UP001596549"/>
    </source>
</evidence>